<dbReference type="RefSeq" id="WP_119736814.1">
    <property type="nucleotide sequence ID" value="NZ_QYUN01000002.1"/>
</dbReference>
<protein>
    <submittedName>
        <fullName evidence="1">DNA-binding protein</fullName>
    </submittedName>
</protein>
<dbReference type="OrthoDB" id="5679056at2"/>
<gene>
    <name evidence="1" type="ORF">D3870_03850</name>
</gene>
<comment type="caution">
    <text evidence="1">The sequence shown here is derived from an EMBL/GenBank/DDBJ whole genome shotgun (WGS) entry which is preliminary data.</text>
</comment>
<sequence length="86" mass="9479">MSETLLDTAIAKKLFEASGISVAEWARVRGFSTGLVYQVLEGRRKCLRGQSHQIAIALGLKRGMTLEMDELSRRLIANVTVASTEK</sequence>
<dbReference type="EMBL" id="QYUN01000002">
    <property type="protein sequence ID" value="RJG05265.1"/>
    <property type="molecule type" value="Genomic_DNA"/>
</dbReference>
<reference evidence="1 2" key="1">
    <citation type="submission" date="2018-09" db="EMBL/GenBank/DDBJ databases">
        <authorList>
            <person name="Zhu H."/>
        </authorList>
    </citation>
    <scope>NUCLEOTIDE SEQUENCE [LARGE SCALE GENOMIC DNA]</scope>
    <source>
        <strain evidence="1 2">K2R10-39</strain>
    </source>
</reference>
<keyword evidence="2" id="KW-1185">Reference proteome</keyword>
<dbReference type="Proteomes" id="UP000285190">
    <property type="component" value="Unassembled WGS sequence"/>
</dbReference>
<dbReference type="InterPro" id="IPR026365">
    <property type="entry name" value="BcepMu_gp16"/>
</dbReference>
<evidence type="ECO:0000313" key="2">
    <source>
        <dbReference type="Proteomes" id="UP000285190"/>
    </source>
</evidence>
<dbReference type="GO" id="GO:0003677">
    <property type="term" value="F:DNA binding"/>
    <property type="evidence" value="ECO:0007669"/>
    <property type="project" value="UniProtKB-KW"/>
</dbReference>
<accession>A0A418WYV6</accession>
<proteinExistence type="predicted"/>
<name>A0A418WYV6_9BURK</name>
<organism evidence="1 2">
    <name type="scientific">Noviherbaspirillum cavernae</name>
    <dbReference type="NCBI Taxonomy" id="2320862"/>
    <lineage>
        <taxon>Bacteria</taxon>
        <taxon>Pseudomonadati</taxon>
        <taxon>Pseudomonadota</taxon>
        <taxon>Betaproteobacteria</taxon>
        <taxon>Burkholderiales</taxon>
        <taxon>Oxalobacteraceae</taxon>
        <taxon>Noviherbaspirillum</taxon>
    </lineage>
</organism>
<dbReference type="NCBIfam" id="TIGR04111">
    <property type="entry name" value="BcepMu_gp16"/>
    <property type="match status" value="1"/>
</dbReference>
<keyword evidence="1" id="KW-0238">DNA-binding</keyword>
<dbReference type="AlphaFoldDB" id="A0A418WYV6"/>
<evidence type="ECO:0000313" key="1">
    <source>
        <dbReference type="EMBL" id="RJG05265.1"/>
    </source>
</evidence>